<accession>A0ABV9E497</accession>
<evidence type="ECO:0000256" key="2">
    <source>
        <dbReference type="ARBA" id="ARBA00023098"/>
    </source>
</evidence>
<keyword evidence="3" id="KW-0456">Lyase</keyword>
<feature type="compositionally biased region" description="Gly residues" evidence="4">
    <location>
        <begin position="276"/>
        <end position="290"/>
    </location>
</feature>
<dbReference type="InterPro" id="IPR001753">
    <property type="entry name" value="Enoyl-CoA_hydra/iso"/>
</dbReference>
<dbReference type="SUPFAM" id="SSF52096">
    <property type="entry name" value="ClpP/crotonase"/>
    <property type="match status" value="1"/>
</dbReference>
<evidence type="ECO:0000313" key="6">
    <source>
        <dbReference type="Proteomes" id="UP001595923"/>
    </source>
</evidence>
<dbReference type="PANTHER" id="PTHR11941:SF169">
    <property type="entry name" value="(7AS)-7A-METHYL-1,5-DIOXO-2,3,5,6,7,7A-HEXAHYDRO-1H-INDENE-CARBOXYL-COA HYDROLASE"/>
    <property type="match status" value="1"/>
</dbReference>
<dbReference type="Pfam" id="PF00378">
    <property type="entry name" value="ECH_1"/>
    <property type="match status" value="1"/>
</dbReference>
<evidence type="ECO:0000256" key="3">
    <source>
        <dbReference type="ARBA" id="ARBA00023239"/>
    </source>
</evidence>
<dbReference type="PANTHER" id="PTHR11941">
    <property type="entry name" value="ENOYL-COA HYDRATASE-RELATED"/>
    <property type="match status" value="1"/>
</dbReference>
<comment type="caution">
    <text evidence="5">The sequence shown here is derived from an EMBL/GenBank/DDBJ whole genome shotgun (WGS) entry which is preliminary data.</text>
</comment>
<dbReference type="NCBIfam" id="NF005925">
    <property type="entry name" value="PRK07938.1"/>
    <property type="match status" value="1"/>
</dbReference>
<keyword evidence="6" id="KW-1185">Reference proteome</keyword>
<gene>
    <name evidence="5" type="ORF">ACFO4E_28925</name>
</gene>
<evidence type="ECO:0000256" key="4">
    <source>
        <dbReference type="SAM" id="MobiDB-lite"/>
    </source>
</evidence>
<keyword evidence="2" id="KW-0443">Lipid metabolism</keyword>
<organism evidence="5 6">
    <name type="scientific">Nocardiopsis mangrovi</name>
    <dbReference type="NCBI Taxonomy" id="1179818"/>
    <lineage>
        <taxon>Bacteria</taxon>
        <taxon>Bacillati</taxon>
        <taxon>Actinomycetota</taxon>
        <taxon>Actinomycetes</taxon>
        <taxon>Streptosporangiales</taxon>
        <taxon>Nocardiopsidaceae</taxon>
        <taxon>Nocardiopsis</taxon>
    </lineage>
</organism>
<sequence length="290" mass="29963">MLVSTTKHADGVVEVAVDAPPVNALPVRGWHDLAQAVTRAGGSPATRVVVLRAEGRGFNAGVDIKEMQRTARFDALIGANRGCRAAFAAVRDCPVPVVAAVQGHCLGGGVGLAGSADIVVAADDAYFGLPEVDRGALGAATHLSRLVPRQLMRAMVYTCRTVPAARLHEFGSVLAVVPPDGLRREAFDVARAIAAKDPRVIRCAKQALDGIDPDDTDRDYRFEQGFTYELSLIGAGDDLRDRFVDADGGGAAASGVRTGAEDGGRTGTKDDHPTGAGNGGRSGAAEGGAR</sequence>
<dbReference type="CDD" id="cd06558">
    <property type="entry name" value="crotonase-like"/>
    <property type="match status" value="1"/>
</dbReference>
<reference evidence="6" key="1">
    <citation type="journal article" date="2019" name="Int. J. Syst. Evol. Microbiol.">
        <title>The Global Catalogue of Microorganisms (GCM) 10K type strain sequencing project: providing services to taxonomists for standard genome sequencing and annotation.</title>
        <authorList>
            <consortium name="The Broad Institute Genomics Platform"/>
            <consortium name="The Broad Institute Genome Sequencing Center for Infectious Disease"/>
            <person name="Wu L."/>
            <person name="Ma J."/>
        </authorList>
    </citation>
    <scope>NUCLEOTIDE SEQUENCE [LARGE SCALE GENOMIC DNA]</scope>
    <source>
        <strain evidence="6">XZYJ18</strain>
    </source>
</reference>
<dbReference type="RefSeq" id="WP_378580306.1">
    <property type="nucleotide sequence ID" value="NZ_JBHSFQ010000052.1"/>
</dbReference>
<proteinExistence type="inferred from homology"/>
<feature type="compositionally biased region" description="Basic and acidic residues" evidence="4">
    <location>
        <begin position="259"/>
        <end position="273"/>
    </location>
</feature>
<dbReference type="EMBL" id="JBHSFQ010000052">
    <property type="protein sequence ID" value="MFC4565901.1"/>
    <property type="molecule type" value="Genomic_DNA"/>
</dbReference>
<name>A0ABV9E497_9ACTN</name>
<protein>
    <submittedName>
        <fullName evidence="5">Enoyl-CoA hydratase family protein</fullName>
    </submittedName>
</protein>
<evidence type="ECO:0000256" key="1">
    <source>
        <dbReference type="ARBA" id="ARBA00005254"/>
    </source>
</evidence>
<dbReference type="Proteomes" id="UP001595923">
    <property type="component" value="Unassembled WGS sequence"/>
</dbReference>
<dbReference type="InterPro" id="IPR029045">
    <property type="entry name" value="ClpP/crotonase-like_dom_sf"/>
</dbReference>
<dbReference type="Gene3D" id="3.90.226.10">
    <property type="entry name" value="2-enoyl-CoA Hydratase, Chain A, domain 1"/>
    <property type="match status" value="1"/>
</dbReference>
<evidence type="ECO:0000313" key="5">
    <source>
        <dbReference type="EMBL" id="MFC4565901.1"/>
    </source>
</evidence>
<comment type="similarity">
    <text evidence="1">Belongs to the enoyl-CoA hydratase/isomerase family.</text>
</comment>
<feature type="region of interest" description="Disordered" evidence="4">
    <location>
        <begin position="249"/>
        <end position="290"/>
    </location>
</feature>